<feature type="domain" description="NADP-dependent oxidoreductase" evidence="2">
    <location>
        <begin position="17"/>
        <end position="323"/>
    </location>
</feature>
<evidence type="ECO:0000256" key="1">
    <source>
        <dbReference type="ARBA" id="ARBA00023002"/>
    </source>
</evidence>
<dbReference type="PANTHER" id="PTHR43364:SF4">
    <property type="entry name" value="NAD(P)-LINKED OXIDOREDUCTASE SUPERFAMILY PROTEIN"/>
    <property type="match status" value="1"/>
</dbReference>
<organism evidence="3 4">
    <name type="scientific">Streptosporangium jomthongense</name>
    <dbReference type="NCBI Taxonomy" id="1193683"/>
    <lineage>
        <taxon>Bacteria</taxon>
        <taxon>Bacillati</taxon>
        <taxon>Actinomycetota</taxon>
        <taxon>Actinomycetes</taxon>
        <taxon>Streptosporangiales</taxon>
        <taxon>Streptosporangiaceae</taxon>
        <taxon>Streptosporangium</taxon>
    </lineage>
</organism>
<evidence type="ECO:0000259" key="2">
    <source>
        <dbReference type="Pfam" id="PF00248"/>
    </source>
</evidence>
<dbReference type="Pfam" id="PF00248">
    <property type="entry name" value="Aldo_ket_red"/>
    <property type="match status" value="1"/>
</dbReference>
<proteinExistence type="predicted"/>
<comment type="caution">
    <text evidence="3">The sequence shown here is derived from an EMBL/GenBank/DDBJ whole genome shotgun (WGS) entry which is preliminary data.</text>
</comment>
<dbReference type="InterPro" id="IPR050523">
    <property type="entry name" value="AKR_Detox_Biosynth"/>
</dbReference>
<dbReference type="Gene3D" id="3.20.20.100">
    <property type="entry name" value="NADP-dependent oxidoreductase domain"/>
    <property type="match status" value="1"/>
</dbReference>
<protein>
    <submittedName>
        <fullName evidence="3">Aldo/keto reductase</fullName>
    </submittedName>
</protein>
<evidence type="ECO:0000313" key="3">
    <source>
        <dbReference type="EMBL" id="MFC3979759.1"/>
    </source>
</evidence>
<gene>
    <name evidence="3" type="ORF">ACFOYY_06495</name>
</gene>
<dbReference type="InterPro" id="IPR023210">
    <property type="entry name" value="NADP_OxRdtase_dom"/>
</dbReference>
<keyword evidence="4" id="KW-1185">Reference proteome</keyword>
<dbReference type="PROSITE" id="PS51257">
    <property type="entry name" value="PROKAR_LIPOPROTEIN"/>
    <property type="match status" value="1"/>
</dbReference>
<dbReference type="SUPFAM" id="SSF51430">
    <property type="entry name" value="NAD(P)-linked oxidoreductase"/>
    <property type="match status" value="1"/>
</dbReference>
<evidence type="ECO:0000313" key="4">
    <source>
        <dbReference type="Proteomes" id="UP001595698"/>
    </source>
</evidence>
<name>A0ABV8EVX9_9ACTN</name>
<dbReference type="InterPro" id="IPR036812">
    <property type="entry name" value="NAD(P)_OxRdtase_dom_sf"/>
</dbReference>
<keyword evidence="1" id="KW-0560">Oxidoreductase</keyword>
<accession>A0ABV8EVX9</accession>
<sequence>MDHVRLGGSGLKVSRACLGTMNFGTGPGVGGCEEAEAIRVIDAFLGAGNNFIDTADIYHAGEAERIVGKALRGRRDSVVVATKAFGPQGPGPNDRGLSRAHLTRALEASLRRLGTDYIDLYQCHQWDPETPVEETMATLDGFVRSGKVRYLGCSNFTAPQIVEAQWAAERVGGTRMVSLQPQYSLLARLIEAEILPACERHGLGVVTYAPLGGGVLAGRYRRGVAPGPDSRMSSLLAMSSPAADRWAGEMLSERSHGIADEVAGVAAELGVTPVEVAIAWVAARPGVTSVVIGPRDLGQYERNAAGFALGLPAELAARLEEVSRPAHRPVTGASF</sequence>
<dbReference type="Proteomes" id="UP001595698">
    <property type="component" value="Unassembled WGS sequence"/>
</dbReference>
<dbReference type="PANTHER" id="PTHR43364">
    <property type="entry name" value="NADH-SPECIFIC METHYLGLYOXAL REDUCTASE-RELATED"/>
    <property type="match status" value="1"/>
</dbReference>
<dbReference type="RefSeq" id="WP_386188607.1">
    <property type="nucleotide sequence ID" value="NZ_JBHSBC010000004.1"/>
</dbReference>
<dbReference type="EMBL" id="JBHSBC010000004">
    <property type="protein sequence ID" value="MFC3979759.1"/>
    <property type="molecule type" value="Genomic_DNA"/>
</dbReference>
<reference evidence="4" key="1">
    <citation type="journal article" date="2019" name="Int. J. Syst. Evol. Microbiol.">
        <title>The Global Catalogue of Microorganisms (GCM) 10K type strain sequencing project: providing services to taxonomists for standard genome sequencing and annotation.</title>
        <authorList>
            <consortium name="The Broad Institute Genomics Platform"/>
            <consortium name="The Broad Institute Genome Sequencing Center for Infectious Disease"/>
            <person name="Wu L."/>
            <person name="Ma J."/>
        </authorList>
    </citation>
    <scope>NUCLEOTIDE SEQUENCE [LARGE SCALE GENOMIC DNA]</scope>
    <source>
        <strain evidence="4">TBRC 7912</strain>
    </source>
</reference>